<evidence type="ECO:0000256" key="1">
    <source>
        <dbReference type="SAM" id="MobiDB-lite"/>
    </source>
</evidence>
<feature type="region of interest" description="Disordered" evidence="1">
    <location>
        <begin position="371"/>
        <end position="451"/>
    </location>
</feature>
<feature type="compositionally biased region" description="Low complexity" evidence="1">
    <location>
        <begin position="371"/>
        <end position="383"/>
    </location>
</feature>
<feature type="region of interest" description="Disordered" evidence="1">
    <location>
        <begin position="292"/>
        <end position="324"/>
    </location>
</feature>
<organism evidence="2 3">
    <name type="scientific">Pandoravirus salinus</name>
    <dbReference type="NCBI Taxonomy" id="1349410"/>
    <lineage>
        <taxon>Viruses</taxon>
        <taxon>Pandoravirus</taxon>
    </lineage>
</organism>
<evidence type="ECO:0000313" key="3">
    <source>
        <dbReference type="Proteomes" id="UP000204584"/>
    </source>
</evidence>
<feature type="region of interest" description="Disordered" evidence="1">
    <location>
        <begin position="1"/>
        <end position="33"/>
    </location>
</feature>
<feature type="compositionally biased region" description="Basic and acidic residues" evidence="1">
    <location>
        <begin position="311"/>
        <end position="324"/>
    </location>
</feature>
<feature type="compositionally biased region" description="Basic residues" evidence="1">
    <location>
        <begin position="386"/>
        <end position="395"/>
    </location>
</feature>
<dbReference type="GeneID" id="16605610"/>
<sequence length="451" mass="47493">MSGTDERRHHRQGHEDRDQVDAEGDAAPWDPHADHEVHSMRANSIKFTQTDGGDPDAVVQLHMGRDLGIYARTRSTRRRIDAVAPGKPGALAAYVKGGAVGPVDWARTDVDPDTGAAVLHLGAGLIVDDVLIKERGSVGKAIDALREAAILADQHRVALERKVKELDDALSASESRVDALVQLVNGMQHIRVEHESEATAAAWFFRTSMRPDGTNVFGVVSSDGVSRAAFCARPRLPSSTGDDPHRDNSANNANRNNSNNNNNNNEETAQPDNDSVTASARVQVSDQVVAVPPEPTSEAQIAADPWTPGTEPHDKEDAPPEREEPGASAIAAADGTVADTLVPAIPDVPLSMTTTTATSATISIEPVVPDEPATEAAAIPIPTQQRRTKGARKARSATTATDAPGSPPPAAVRGVKTRQSARRASAYSAGAHADPPAAVTMARPTDDAESA</sequence>
<dbReference type="EMBL" id="KC977571">
    <property type="protein sequence ID" value="AGO83823.1"/>
    <property type="molecule type" value="Genomic_DNA"/>
</dbReference>
<name>S4VU01_9VIRU</name>
<dbReference type="RefSeq" id="YP_008436887.1">
    <property type="nucleotide sequence ID" value="NC_022098.1"/>
</dbReference>
<reference evidence="2 3" key="1">
    <citation type="journal article" date="2013" name="Science">
        <title>Pandoraviruses: amoeba viruses with genomes up to 2.5 Mb reaching that of parasitic eukaryotes.</title>
        <authorList>
            <person name="Philippe N."/>
            <person name="Legendre M."/>
            <person name="Doutre G."/>
            <person name="Coute Y."/>
            <person name="Poirot O."/>
            <person name="Lescot M."/>
            <person name="Arslan D."/>
            <person name="Seltzer V."/>
            <person name="Bertaux L."/>
            <person name="Bruley C."/>
            <person name="Garin J."/>
            <person name="Claverie J.M."/>
            <person name="Abergel C."/>
        </authorList>
    </citation>
    <scope>NUCLEOTIDE SEQUENCE [LARGE SCALE GENOMIC DNA]</scope>
</reference>
<dbReference type="KEGG" id="vg:16605610"/>
<protein>
    <submittedName>
        <fullName evidence="2">Uncharacterized protein</fullName>
    </submittedName>
</protein>
<feature type="region of interest" description="Disordered" evidence="1">
    <location>
        <begin position="234"/>
        <end position="280"/>
    </location>
</feature>
<evidence type="ECO:0000313" key="2">
    <source>
        <dbReference type="EMBL" id="AGO83823.1"/>
    </source>
</evidence>
<feature type="compositionally biased region" description="Polar residues" evidence="1">
    <location>
        <begin position="266"/>
        <end position="280"/>
    </location>
</feature>
<accession>S4VU01</accession>
<feature type="compositionally biased region" description="Low complexity" evidence="1">
    <location>
        <begin position="422"/>
        <end position="433"/>
    </location>
</feature>
<gene>
    <name evidence="2" type="ORF">psal_cds_259</name>
</gene>
<proteinExistence type="predicted"/>
<feature type="compositionally biased region" description="Low complexity" evidence="1">
    <location>
        <begin position="249"/>
        <end position="265"/>
    </location>
</feature>
<dbReference type="Proteomes" id="UP000204584">
    <property type="component" value="Segment"/>
</dbReference>
<feature type="compositionally biased region" description="Basic and acidic residues" evidence="1">
    <location>
        <begin position="1"/>
        <end position="20"/>
    </location>
</feature>
<keyword evidence="3" id="KW-1185">Reference proteome</keyword>